<name>A0A3P7NTT0_CYLGO</name>
<protein>
    <submittedName>
        <fullName evidence="1">Uncharacterized protein</fullName>
    </submittedName>
</protein>
<reference evidence="1 2" key="1">
    <citation type="submission" date="2018-11" db="EMBL/GenBank/DDBJ databases">
        <authorList>
            <consortium name="Pathogen Informatics"/>
        </authorList>
    </citation>
    <scope>NUCLEOTIDE SEQUENCE [LARGE SCALE GENOMIC DNA]</scope>
</reference>
<evidence type="ECO:0000313" key="1">
    <source>
        <dbReference type="EMBL" id="VDN33681.1"/>
    </source>
</evidence>
<dbReference type="AlphaFoldDB" id="A0A3P7NTT0"/>
<accession>A0A3P7NTT0</accession>
<gene>
    <name evidence="1" type="ORF">CGOC_LOCUS12447</name>
</gene>
<proteinExistence type="predicted"/>
<keyword evidence="2" id="KW-1185">Reference proteome</keyword>
<organism evidence="1 2">
    <name type="scientific">Cylicostephanus goldi</name>
    <name type="common">Nematode worm</name>
    <dbReference type="NCBI Taxonomy" id="71465"/>
    <lineage>
        <taxon>Eukaryota</taxon>
        <taxon>Metazoa</taxon>
        <taxon>Ecdysozoa</taxon>
        <taxon>Nematoda</taxon>
        <taxon>Chromadorea</taxon>
        <taxon>Rhabditida</taxon>
        <taxon>Rhabditina</taxon>
        <taxon>Rhabditomorpha</taxon>
        <taxon>Strongyloidea</taxon>
        <taxon>Strongylidae</taxon>
        <taxon>Cylicostephanus</taxon>
    </lineage>
</organism>
<evidence type="ECO:0000313" key="2">
    <source>
        <dbReference type="Proteomes" id="UP000271889"/>
    </source>
</evidence>
<sequence>MARFNVVQSFLRLYHCLLNRTILNMLYQEG</sequence>
<dbReference type="Proteomes" id="UP000271889">
    <property type="component" value="Unassembled WGS sequence"/>
</dbReference>
<dbReference type="EMBL" id="UYRV01123225">
    <property type="protein sequence ID" value="VDN33681.1"/>
    <property type="molecule type" value="Genomic_DNA"/>
</dbReference>